<sequence length="465" mass="52434">MKQHHFLVISLPAQGHINPTLQMAKNLARAGARATFVTTVYGLKRMNNLPTQERLFYSSFSDGYDDDWISNTDHNDYMNNLKYEGSKNLKNLLRKFSDEGHPVTFLVYTILLPWVAVVARELHVPSAFLVIQCGTAFAIYNHLFNSINGVYSSSVSDITVTPSFAIEFPELPLFSSNDIPTIVLPNAPHSSVMIPIMREHIQNLEKDPNSCVLINSFDALEEKSMRIVDKLRIFSVGPLVPSAFSDGNDPKDKSFGCELFENREKNYRQWLDSKPEGSVIYVSFGSIAVLEKEQKEEILHGLLESERPFLWVMRKGKEEVEEGNNYKNEFDDILLNKKGIIIPWCAQMEVLFHKSVGCFVTHCGWNSTLESMVAGVPIVGCPQFSDQTTNAKMVEEVWGTGVRANAVEGVVGREELKRCLEILMGNGEKGEEIKRNVKKWRDLAVEAVKVGGSSYDNLKKFLEIL</sequence>
<dbReference type="AlphaFoldDB" id="A0A1S3XCR9"/>
<evidence type="ECO:0000256" key="2">
    <source>
        <dbReference type="ARBA" id="ARBA00022679"/>
    </source>
</evidence>
<accession>A0A1S3XCR9</accession>
<dbReference type="FunFam" id="3.40.50.2000:FF:000019">
    <property type="entry name" value="Glycosyltransferase"/>
    <property type="match status" value="1"/>
</dbReference>
<evidence type="ECO:0000256" key="1">
    <source>
        <dbReference type="ARBA" id="ARBA00009995"/>
    </source>
</evidence>
<evidence type="ECO:0000313" key="5">
    <source>
        <dbReference type="Proteomes" id="UP000790787"/>
    </source>
</evidence>
<dbReference type="PaxDb" id="4097-A0A1S3XCR9"/>
<keyword evidence="3" id="KW-0328">Glycosyltransferase</keyword>
<dbReference type="CDD" id="cd03784">
    <property type="entry name" value="GT1_Gtf-like"/>
    <property type="match status" value="1"/>
</dbReference>
<dbReference type="SUPFAM" id="SSF53756">
    <property type="entry name" value="UDP-Glycosyltransferase/glycogen phosphorylase"/>
    <property type="match status" value="1"/>
</dbReference>
<evidence type="ECO:0000256" key="4">
    <source>
        <dbReference type="RuleBase" id="RU362057"/>
    </source>
</evidence>
<dbReference type="PROSITE" id="PS00375">
    <property type="entry name" value="UDPGT"/>
    <property type="match status" value="1"/>
</dbReference>
<dbReference type="GO" id="GO:0080044">
    <property type="term" value="F:quercetin 7-O-glucosyltransferase activity"/>
    <property type="evidence" value="ECO:0000318"/>
    <property type="project" value="GO_Central"/>
</dbReference>
<dbReference type="OrthoDB" id="5835829at2759"/>
<dbReference type="GO" id="GO:0080043">
    <property type="term" value="F:quercetin 3-O-glucosyltransferase activity"/>
    <property type="evidence" value="ECO:0000318"/>
    <property type="project" value="GO_Central"/>
</dbReference>
<keyword evidence="5" id="KW-1185">Reference proteome</keyword>
<reference evidence="5" key="1">
    <citation type="journal article" date="2014" name="Nat. Commun.">
        <title>The tobacco genome sequence and its comparison with those of tomato and potato.</title>
        <authorList>
            <person name="Sierro N."/>
            <person name="Battey J.N."/>
            <person name="Ouadi S."/>
            <person name="Bakaher N."/>
            <person name="Bovet L."/>
            <person name="Willig A."/>
            <person name="Goepfert S."/>
            <person name="Peitsch M.C."/>
            <person name="Ivanov N.V."/>
        </authorList>
    </citation>
    <scope>NUCLEOTIDE SEQUENCE [LARGE SCALE GENOMIC DNA]</scope>
</reference>
<dbReference type="RefSeq" id="XP_016437543.1">
    <property type="nucleotide sequence ID" value="XM_016582057.2"/>
</dbReference>
<dbReference type="Proteomes" id="UP000790787">
    <property type="component" value="Chromosome 20"/>
</dbReference>
<dbReference type="EC" id="2.4.1.-" evidence="4"/>
<dbReference type="OMA" id="WEENENQ"/>
<comment type="similarity">
    <text evidence="1 3">Belongs to the UDP-glycosyltransferase family.</text>
</comment>
<evidence type="ECO:0000256" key="3">
    <source>
        <dbReference type="RuleBase" id="RU003718"/>
    </source>
</evidence>
<proteinExistence type="inferred from homology"/>
<dbReference type="RefSeq" id="XP_016437543.1">
    <property type="nucleotide sequence ID" value="XM_016582057.1"/>
</dbReference>
<dbReference type="InterPro" id="IPR002213">
    <property type="entry name" value="UDP_glucos_trans"/>
</dbReference>
<dbReference type="Gene3D" id="3.40.50.2000">
    <property type="entry name" value="Glycogen Phosphorylase B"/>
    <property type="match status" value="2"/>
</dbReference>
<gene>
    <name evidence="6" type="primary">LOC107763569</name>
</gene>
<evidence type="ECO:0000313" key="6">
    <source>
        <dbReference type="RefSeq" id="XP_016437543.1"/>
    </source>
</evidence>
<dbReference type="InterPro" id="IPR035595">
    <property type="entry name" value="UDP_glycos_trans_CS"/>
</dbReference>
<dbReference type="KEGG" id="nta:107763569"/>
<reference evidence="6" key="2">
    <citation type="submission" date="2025-08" db="UniProtKB">
        <authorList>
            <consortium name="RefSeq"/>
        </authorList>
    </citation>
    <scope>IDENTIFICATION</scope>
    <source>
        <tissue evidence="6">Leaf</tissue>
    </source>
</reference>
<dbReference type="Pfam" id="PF00201">
    <property type="entry name" value="UDPGT"/>
    <property type="match status" value="1"/>
</dbReference>
<dbReference type="SMR" id="A0A1S3XCR9"/>
<keyword evidence="2 3" id="KW-0808">Transferase</keyword>
<organism evidence="5 6">
    <name type="scientific">Nicotiana tabacum</name>
    <name type="common">Common tobacco</name>
    <dbReference type="NCBI Taxonomy" id="4097"/>
    <lineage>
        <taxon>Eukaryota</taxon>
        <taxon>Viridiplantae</taxon>
        <taxon>Streptophyta</taxon>
        <taxon>Embryophyta</taxon>
        <taxon>Tracheophyta</taxon>
        <taxon>Spermatophyta</taxon>
        <taxon>Magnoliopsida</taxon>
        <taxon>eudicotyledons</taxon>
        <taxon>Gunneridae</taxon>
        <taxon>Pentapetalae</taxon>
        <taxon>asterids</taxon>
        <taxon>lamiids</taxon>
        <taxon>Solanales</taxon>
        <taxon>Solanaceae</taxon>
        <taxon>Nicotianoideae</taxon>
        <taxon>Nicotianeae</taxon>
        <taxon>Nicotiana</taxon>
    </lineage>
</organism>
<name>A0A1S3XCR9_TOBAC</name>
<dbReference type="PANTHER" id="PTHR11926:SF1525">
    <property type="entry name" value="GLYCOSYLTRANSFERASE"/>
    <property type="match status" value="1"/>
</dbReference>
<dbReference type="GO" id="GO:0005737">
    <property type="term" value="C:cytoplasm"/>
    <property type="evidence" value="ECO:0000318"/>
    <property type="project" value="GO_Central"/>
</dbReference>
<dbReference type="PANTHER" id="PTHR11926">
    <property type="entry name" value="GLUCOSYL/GLUCURONOSYL TRANSFERASES"/>
    <property type="match status" value="1"/>
</dbReference>
<protein>
    <recommendedName>
        <fullName evidence="4">Glycosyltransferase</fullName>
        <ecNumber evidence="4">2.4.1.-</ecNumber>
    </recommendedName>
</protein>
<dbReference type="GeneID" id="107763569"/>